<dbReference type="EMBL" id="JBKAMQ010000002">
    <property type="protein sequence ID" value="MFN6506738.1"/>
    <property type="molecule type" value="Genomic_DNA"/>
</dbReference>
<evidence type="ECO:0000256" key="1">
    <source>
        <dbReference type="SAM" id="SignalP"/>
    </source>
</evidence>
<feature type="signal peptide" evidence="1">
    <location>
        <begin position="1"/>
        <end position="29"/>
    </location>
</feature>
<protein>
    <recommendedName>
        <fullName evidence="4">Secreted protein</fullName>
    </recommendedName>
</protein>
<dbReference type="Proteomes" id="UP001635788">
    <property type="component" value="Unassembled WGS sequence"/>
</dbReference>
<gene>
    <name evidence="2" type="ORF">ACK3FC_05675</name>
</gene>
<reference evidence="2 3" key="1">
    <citation type="submission" date="2024-12" db="EMBL/GenBank/DDBJ databases">
        <authorList>
            <person name="Alaofin S."/>
            <person name="Velasco D."/>
            <person name="Li D."/>
            <person name="Baldwin T."/>
            <person name="Liu Z."/>
            <person name="Schachterle J.K."/>
        </authorList>
    </citation>
    <scope>NUCLEOTIDE SEQUENCE [LARGE SCALE GENOMIC DNA]</scope>
    <source>
        <strain evidence="2 3">B1</strain>
    </source>
</reference>
<keyword evidence="1" id="KW-0732">Signal</keyword>
<evidence type="ECO:0000313" key="3">
    <source>
        <dbReference type="Proteomes" id="UP001635788"/>
    </source>
</evidence>
<feature type="chain" id="PRO_5047110796" description="Secreted protein" evidence="1">
    <location>
        <begin position="30"/>
        <end position="107"/>
    </location>
</feature>
<sequence length="107" mass="11739">MHARKRRTARKSLRSFAHLLLCDAGTAHAAKSFFQLADRLAYARLDVAGAAHGSTRNGWSRRRVAKKHGNYRCFCLRRSFAAGFAMAVVEVQQLPIAAIGALAARDA</sequence>
<comment type="caution">
    <text evidence="2">The sequence shown here is derived from an EMBL/GenBank/DDBJ whole genome shotgun (WGS) entry which is preliminary data.</text>
</comment>
<keyword evidence="3" id="KW-1185">Reference proteome</keyword>
<dbReference type="RefSeq" id="WP_128809145.1">
    <property type="nucleotide sequence ID" value="NZ_CP064001.1"/>
</dbReference>
<evidence type="ECO:0008006" key="4">
    <source>
        <dbReference type="Google" id="ProtNLM"/>
    </source>
</evidence>
<evidence type="ECO:0000313" key="2">
    <source>
        <dbReference type="EMBL" id="MFN6506738.1"/>
    </source>
</evidence>
<proteinExistence type="predicted"/>
<organism evidence="2 3">
    <name type="scientific">Xanthomonas translucens pv. translucens</name>
    <dbReference type="NCBI Taxonomy" id="134875"/>
    <lineage>
        <taxon>Bacteria</taxon>
        <taxon>Pseudomonadati</taxon>
        <taxon>Pseudomonadota</taxon>
        <taxon>Gammaproteobacteria</taxon>
        <taxon>Lysobacterales</taxon>
        <taxon>Lysobacteraceae</taxon>
        <taxon>Xanthomonas</taxon>
        <taxon>Xanthomonas translucens group</taxon>
    </lineage>
</organism>
<name>A0ABW9KSY9_XANCT</name>
<accession>A0ABW9KSY9</accession>